<keyword evidence="1" id="KW-1133">Transmembrane helix</keyword>
<keyword evidence="1" id="KW-0472">Membrane</keyword>
<protein>
    <recommendedName>
        <fullName evidence="4">ECF transporter S component</fullName>
    </recommendedName>
</protein>
<feature type="transmembrane region" description="Helical" evidence="1">
    <location>
        <begin position="106"/>
        <end position="126"/>
    </location>
</feature>
<accession>A0A1H6YZW2</accession>
<feature type="transmembrane region" description="Helical" evidence="1">
    <location>
        <begin position="138"/>
        <end position="162"/>
    </location>
</feature>
<evidence type="ECO:0000313" key="3">
    <source>
        <dbReference type="Proteomes" id="UP000199662"/>
    </source>
</evidence>
<sequence length="169" mass="18944">MEEKNAGKLFVYAALFLAIALIIQNIRVVLPLPGPITMFLIGSLLNMTLILAICYTGVMPTSIIAILLPLVAFMQGQLAIVFMIPIVAVGNIVYVLYCRKFWQEKFVWLAPFIKMAILYVGSLWVIHMLHLPEKTAAILSFMMSWPQIVTGLLGIILARIMLEKLPKKI</sequence>
<dbReference type="STRING" id="84035.SAMN05660742_107102"/>
<evidence type="ECO:0008006" key="4">
    <source>
        <dbReference type="Google" id="ProtNLM"/>
    </source>
</evidence>
<dbReference type="EMBL" id="FNZK01000007">
    <property type="protein sequence ID" value="SEJ42800.1"/>
    <property type="molecule type" value="Genomic_DNA"/>
</dbReference>
<keyword evidence="3" id="KW-1185">Reference proteome</keyword>
<evidence type="ECO:0000256" key="1">
    <source>
        <dbReference type="SAM" id="Phobius"/>
    </source>
</evidence>
<gene>
    <name evidence="2" type="ORF">SAMN05660742_107102</name>
</gene>
<dbReference type="RefSeq" id="WP_091830941.1">
    <property type="nucleotide sequence ID" value="NZ_FNZK01000007.1"/>
</dbReference>
<feature type="transmembrane region" description="Helical" evidence="1">
    <location>
        <begin position="44"/>
        <end position="72"/>
    </location>
</feature>
<evidence type="ECO:0000313" key="2">
    <source>
        <dbReference type="EMBL" id="SEJ42800.1"/>
    </source>
</evidence>
<organism evidence="2 3">
    <name type="scientific">Propionispira arboris</name>
    <dbReference type="NCBI Taxonomy" id="84035"/>
    <lineage>
        <taxon>Bacteria</taxon>
        <taxon>Bacillati</taxon>
        <taxon>Bacillota</taxon>
        <taxon>Negativicutes</taxon>
        <taxon>Selenomonadales</taxon>
        <taxon>Selenomonadaceae</taxon>
        <taxon>Propionispira</taxon>
    </lineage>
</organism>
<proteinExistence type="predicted"/>
<keyword evidence="1" id="KW-0812">Transmembrane</keyword>
<dbReference type="AlphaFoldDB" id="A0A1H6YZW2"/>
<reference evidence="2 3" key="1">
    <citation type="submission" date="2016-10" db="EMBL/GenBank/DDBJ databases">
        <authorList>
            <person name="de Groot N.N."/>
        </authorList>
    </citation>
    <scope>NUCLEOTIDE SEQUENCE [LARGE SCALE GENOMIC DNA]</scope>
    <source>
        <strain evidence="2 3">DSM 2179</strain>
    </source>
</reference>
<feature type="transmembrane region" description="Helical" evidence="1">
    <location>
        <begin position="6"/>
        <end position="23"/>
    </location>
</feature>
<feature type="transmembrane region" description="Helical" evidence="1">
    <location>
        <begin position="78"/>
        <end position="97"/>
    </location>
</feature>
<dbReference type="Proteomes" id="UP000199662">
    <property type="component" value="Unassembled WGS sequence"/>
</dbReference>
<name>A0A1H6YZW2_9FIRM</name>